<feature type="chain" id="PRO_5034914380" description="Tail specific protease domain-containing protein" evidence="1">
    <location>
        <begin position="19"/>
        <end position="670"/>
    </location>
</feature>
<organism evidence="2 3">
    <name type="scientific">Rhizoctonia solani</name>
    <dbReference type="NCBI Taxonomy" id="456999"/>
    <lineage>
        <taxon>Eukaryota</taxon>
        <taxon>Fungi</taxon>
        <taxon>Dikarya</taxon>
        <taxon>Basidiomycota</taxon>
        <taxon>Agaricomycotina</taxon>
        <taxon>Agaricomycetes</taxon>
        <taxon>Cantharellales</taxon>
        <taxon>Ceratobasidiaceae</taxon>
        <taxon>Rhizoctonia</taxon>
    </lineage>
</organism>
<evidence type="ECO:0000256" key="1">
    <source>
        <dbReference type="SAM" id="SignalP"/>
    </source>
</evidence>
<accession>A0A8H3HHW3</accession>
<evidence type="ECO:0000313" key="3">
    <source>
        <dbReference type="Proteomes" id="UP000663861"/>
    </source>
</evidence>
<sequence length="670" mass="73767">MVSKALLVGLGTAAVVTGEVVERAADPCAVIAGKQYVAPSAAMACLKSFPYNATLAKNVLDVVTKVTPFFTFEDWQKHTPEPFTEATSNLDVEFARIKATKYTTNYDFNRDVFNVINRLDDGHTLWLPACYWAAFQNILPAPLIALEKNGSQDIYIAPNSVQFISLLGTNYTSYYDAKGFNWKKYAGAKVHTIDGVSAWNYVNGIATNYSGNYIDHNIRVNSVFTNYRVTEDGLWSQRLGDFGGPIFPDKESLTLSITAVNSTQPETVKFEYRATYLGAPFTDGASYWETNCAANNATNGVDNRGSENAIARRELIHKKKRQPVAKISALPAQSVGLPQHNLPTQPDVVNGTGVIKAYVLSDKKTGVLMVGSFGGDYVGFQNDTFKALSKFKAAKVQQLIVDTTGNGGGYVCLGKYIPALGFKHRSSLPHSLNLGEFLINALAGTNFGYAGFESTMRAQPLAQKIVASYIKQGIDYMNYSPSQWAFLNNTPQPANYNYMEPPTNFTINDTKDAVSKRFHDICTPYNVTLPAEPFLPASKIIIVGNGECASTCALFTGVAYEKLGIKVATFGGNPGAAMNFNGMAGNQVLEWADLDSEIKTAGLKNDPLAPPDLLINSNYRVNWRYAYSWQNKSQPLAFHVERAQYRIPYTMDTYMSPQNLWTYVAKTYLK</sequence>
<keyword evidence="1" id="KW-0732">Signal</keyword>
<evidence type="ECO:0000313" key="2">
    <source>
        <dbReference type="EMBL" id="CAE6517825.1"/>
    </source>
</evidence>
<dbReference type="InterPro" id="IPR029045">
    <property type="entry name" value="ClpP/crotonase-like_dom_sf"/>
</dbReference>
<feature type="signal peptide" evidence="1">
    <location>
        <begin position="1"/>
        <end position="18"/>
    </location>
</feature>
<dbReference type="Proteomes" id="UP000663861">
    <property type="component" value="Unassembled WGS sequence"/>
</dbReference>
<dbReference type="InterPro" id="IPR052766">
    <property type="entry name" value="S41A_metabolite_peptidase"/>
</dbReference>
<evidence type="ECO:0008006" key="4">
    <source>
        <dbReference type="Google" id="ProtNLM"/>
    </source>
</evidence>
<dbReference type="EMBL" id="CAJMWY010004081">
    <property type="protein sequence ID" value="CAE6517825.1"/>
    <property type="molecule type" value="Genomic_DNA"/>
</dbReference>
<protein>
    <recommendedName>
        <fullName evidence="4">Tail specific protease domain-containing protein</fullName>
    </recommendedName>
</protein>
<comment type="caution">
    <text evidence="2">The sequence shown here is derived from an EMBL/GenBank/DDBJ whole genome shotgun (WGS) entry which is preliminary data.</text>
</comment>
<dbReference type="PANTHER" id="PTHR37049">
    <property type="entry name" value="PEPTIDASE S41 FAMILY PROTEIN"/>
    <property type="match status" value="1"/>
</dbReference>
<dbReference type="Gene3D" id="3.90.226.10">
    <property type="entry name" value="2-enoyl-CoA Hydratase, Chain A, domain 1"/>
    <property type="match status" value="1"/>
</dbReference>
<proteinExistence type="predicted"/>
<dbReference type="AlphaFoldDB" id="A0A8H3HHW3"/>
<name>A0A8H3HHW3_9AGAM</name>
<gene>
    <name evidence="2" type="ORF">RDB_LOCUS150385</name>
</gene>
<dbReference type="SUPFAM" id="SSF52096">
    <property type="entry name" value="ClpP/crotonase"/>
    <property type="match status" value="1"/>
</dbReference>
<dbReference type="PANTHER" id="PTHR37049:SF4">
    <property type="entry name" value="RHODANESE DOMAIN-CONTAINING PROTEIN"/>
    <property type="match status" value="1"/>
</dbReference>
<reference evidence="2" key="1">
    <citation type="submission" date="2021-01" db="EMBL/GenBank/DDBJ databases">
        <authorList>
            <person name="Kaushik A."/>
        </authorList>
    </citation>
    <scope>NUCLEOTIDE SEQUENCE</scope>
    <source>
        <strain evidence="2">AG4-RS23</strain>
    </source>
</reference>